<gene>
    <name evidence="3" type="ORF">AB0C36_34950</name>
</gene>
<evidence type="ECO:0000256" key="2">
    <source>
        <dbReference type="SAM" id="SignalP"/>
    </source>
</evidence>
<keyword evidence="1" id="KW-0812">Transmembrane</keyword>
<reference evidence="3 4" key="1">
    <citation type="submission" date="2024-06" db="EMBL/GenBank/DDBJ databases">
        <title>The Natural Products Discovery Center: Release of the First 8490 Sequenced Strains for Exploring Actinobacteria Biosynthetic Diversity.</title>
        <authorList>
            <person name="Kalkreuter E."/>
            <person name="Kautsar S.A."/>
            <person name="Yang D."/>
            <person name="Bader C.D."/>
            <person name="Teijaro C.N."/>
            <person name="Fluegel L."/>
            <person name="Davis C.M."/>
            <person name="Simpson J.R."/>
            <person name="Lauterbach L."/>
            <person name="Steele A.D."/>
            <person name="Gui C."/>
            <person name="Meng S."/>
            <person name="Li G."/>
            <person name="Viehrig K."/>
            <person name="Ye F."/>
            <person name="Su P."/>
            <person name="Kiefer A.F."/>
            <person name="Nichols A."/>
            <person name="Cepeda A.J."/>
            <person name="Yan W."/>
            <person name="Fan B."/>
            <person name="Jiang Y."/>
            <person name="Adhikari A."/>
            <person name="Zheng C.-J."/>
            <person name="Schuster L."/>
            <person name="Cowan T.M."/>
            <person name="Smanski M.J."/>
            <person name="Chevrette M.G."/>
            <person name="De Carvalho L.P.S."/>
            <person name="Shen B."/>
        </authorList>
    </citation>
    <scope>NUCLEOTIDE SEQUENCE [LARGE SCALE GENOMIC DNA]</scope>
    <source>
        <strain evidence="3 4">NPDC048946</strain>
    </source>
</reference>
<evidence type="ECO:0000313" key="3">
    <source>
        <dbReference type="EMBL" id="MEU8138685.1"/>
    </source>
</evidence>
<feature type="signal peptide" evidence="2">
    <location>
        <begin position="1"/>
        <end position="35"/>
    </location>
</feature>
<keyword evidence="1" id="KW-1133">Transmembrane helix</keyword>
<evidence type="ECO:0000256" key="1">
    <source>
        <dbReference type="SAM" id="Phobius"/>
    </source>
</evidence>
<feature type="chain" id="PRO_5047340450" description="Integral membrane protein" evidence="2">
    <location>
        <begin position="36"/>
        <end position="418"/>
    </location>
</feature>
<keyword evidence="4" id="KW-1185">Reference proteome</keyword>
<evidence type="ECO:0000313" key="4">
    <source>
        <dbReference type="Proteomes" id="UP001551482"/>
    </source>
</evidence>
<protein>
    <recommendedName>
        <fullName evidence="5">Integral membrane protein</fullName>
    </recommendedName>
</protein>
<comment type="caution">
    <text evidence="3">The sequence shown here is derived from an EMBL/GenBank/DDBJ whole genome shotgun (WGS) entry which is preliminary data.</text>
</comment>
<dbReference type="Proteomes" id="UP001551482">
    <property type="component" value="Unassembled WGS sequence"/>
</dbReference>
<dbReference type="RefSeq" id="WP_358362321.1">
    <property type="nucleotide sequence ID" value="NZ_JBEZFP010000134.1"/>
</dbReference>
<keyword evidence="2" id="KW-0732">Signal</keyword>
<feature type="transmembrane region" description="Helical" evidence="1">
    <location>
        <begin position="214"/>
        <end position="232"/>
    </location>
</feature>
<dbReference type="EMBL" id="JBEZFP010000134">
    <property type="protein sequence ID" value="MEU8138685.1"/>
    <property type="molecule type" value="Genomic_DNA"/>
</dbReference>
<name>A0ABV3DSG6_9ACTN</name>
<evidence type="ECO:0008006" key="5">
    <source>
        <dbReference type="Google" id="ProtNLM"/>
    </source>
</evidence>
<accession>A0ABV3DSG6</accession>
<keyword evidence="1" id="KW-0472">Membrane</keyword>
<feature type="transmembrane region" description="Helical" evidence="1">
    <location>
        <begin position="185"/>
        <end position="207"/>
    </location>
</feature>
<proteinExistence type="predicted"/>
<organism evidence="3 4">
    <name type="scientific">Streptodolium elevatio</name>
    <dbReference type="NCBI Taxonomy" id="3157996"/>
    <lineage>
        <taxon>Bacteria</taxon>
        <taxon>Bacillati</taxon>
        <taxon>Actinomycetota</taxon>
        <taxon>Actinomycetes</taxon>
        <taxon>Kitasatosporales</taxon>
        <taxon>Streptomycetaceae</taxon>
        <taxon>Streptodolium</taxon>
    </lineage>
</organism>
<sequence length="418" mass="43968">MMPRTTPQRLRVLAMLLVSAVLLVAAATWTRVAQAGEDADNLRERRLPAVLALEQVAEALTEADRAAVGQLASGAFPLTGPGTDYQDAVKTAGQALADARERMDGSDRALSRLRAVDGLIIEFTGLVGMAQSGREGPQAVAGIAYASDLLHAPGTGILARVAELRDTELAAIRDTRDGYWTSTVAAVPLAVGAVAALLLLVGTLWYLRRRFRRHLNLPLLLALAALLALSVWDLTNAARTRDRIDTAAGPGVTRLAELWQARTAVQRVVGAESLALVTRGVGVDHRAAADVALRELADPALPEATVRTRAAEMAGIVAQLRGRGFGPEPDGIDLTPRDERSVQLLIGGGTGTLTVVAAAADNGIADAIAAARLDTERRLAEAADDEGLGLGGPLLCTGMLAAGLWGLWRRYDEYRTGG</sequence>